<dbReference type="Gene3D" id="3.40.50.2020">
    <property type="match status" value="1"/>
</dbReference>
<dbReference type="Proteomes" id="UP000318093">
    <property type="component" value="Unassembled WGS sequence"/>
</dbReference>
<dbReference type="SUPFAM" id="SSF53271">
    <property type="entry name" value="PRTase-like"/>
    <property type="match status" value="1"/>
</dbReference>
<dbReference type="EMBL" id="VBAN01000169">
    <property type="protein sequence ID" value="TMI82285.1"/>
    <property type="molecule type" value="Genomic_DNA"/>
</dbReference>
<dbReference type="PANTHER" id="PTHR43218">
    <property type="entry name" value="PHOSPHORIBOSYLTRANSFERASE-RELATED"/>
    <property type="match status" value="1"/>
</dbReference>
<keyword evidence="2" id="KW-0808">Transferase</keyword>
<evidence type="ECO:0000313" key="2">
    <source>
        <dbReference type="EMBL" id="TMI82285.1"/>
    </source>
</evidence>
<gene>
    <name evidence="2" type="ORF">E6H03_05765</name>
</gene>
<protein>
    <submittedName>
        <fullName evidence="2">Adenine phosphoribosyltransferase</fullName>
    </submittedName>
</protein>
<dbReference type="CDD" id="cd06223">
    <property type="entry name" value="PRTases_typeI"/>
    <property type="match status" value="1"/>
</dbReference>
<name>A0A537JFI9_9BACT</name>
<feature type="domain" description="Phosphoribosyltransferase" evidence="1">
    <location>
        <begin position="58"/>
        <end position="190"/>
    </location>
</feature>
<keyword evidence="2" id="KW-0328">Glycosyltransferase</keyword>
<evidence type="ECO:0000259" key="1">
    <source>
        <dbReference type="Pfam" id="PF00156"/>
    </source>
</evidence>
<reference evidence="2 3" key="1">
    <citation type="journal article" date="2019" name="Nat. Microbiol.">
        <title>Mediterranean grassland soil C-N compound turnover is dependent on rainfall and depth, and is mediated by genomically divergent microorganisms.</title>
        <authorList>
            <person name="Diamond S."/>
            <person name="Andeer P.F."/>
            <person name="Li Z."/>
            <person name="Crits-Christoph A."/>
            <person name="Burstein D."/>
            <person name="Anantharaman K."/>
            <person name="Lane K.R."/>
            <person name="Thomas B.C."/>
            <person name="Pan C."/>
            <person name="Northen T.R."/>
            <person name="Banfield J.F."/>
        </authorList>
    </citation>
    <scope>NUCLEOTIDE SEQUENCE [LARGE SCALE GENOMIC DNA]</scope>
    <source>
        <strain evidence="2">NP_6</strain>
    </source>
</reference>
<dbReference type="Pfam" id="PF00156">
    <property type="entry name" value="Pribosyltran"/>
    <property type="match status" value="1"/>
</dbReference>
<dbReference type="GO" id="GO:0016757">
    <property type="term" value="F:glycosyltransferase activity"/>
    <property type="evidence" value="ECO:0007669"/>
    <property type="project" value="UniProtKB-KW"/>
</dbReference>
<dbReference type="AlphaFoldDB" id="A0A537JFI9"/>
<sequence>MCGAGDACGRGAQMKYEGQEYYEIEVVGFRRRLPFVPITDSLWIAAFVLWGDVELTNACARAIAARLQPFEFDCVVSIEAKALPLVHMVATYLSDPVAGRYFPYIVFRKSVKGYMKRPLTVQAKSITTASTQTLVLDGPEAERLRGSRVVVVDDVVSTGGSLRAADELLTQVGARVVARAAVLHEEGGYTNPALITLGTLPIFTK</sequence>
<evidence type="ECO:0000313" key="3">
    <source>
        <dbReference type="Proteomes" id="UP000318093"/>
    </source>
</evidence>
<dbReference type="InterPro" id="IPR000836">
    <property type="entry name" value="PRTase_dom"/>
</dbReference>
<organism evidence="2 3">
    <name type="scientific">Candidatus Segetimicrobium genomatis</name>
    <dbReference type="NCBI Taxonomy" id="2569760"/>
    <lineage>
        <taxon>Bacteria</taxon>
        <taxon>Bacillati</taxon>
        <taxon>Candidatus Sysuimicrobiota</taxon>
        <taxon>Candidatus Sysuimicrobiia</taxon>
        <taxon>Candidatus Sysuimicrobiales</taxon>
        <taxon>Candidatus Segetimicrobiaceae</taxon>
        <taxon>Candidatus Segetimicrobium</taxon>
    </lineage>
</organism>
<dbReference type="PANTHER" id="PTHR43218:SF1">
    <property type="entry name" value="PHOSPHORIBOSYLTRANSFERASE"/>
    <property type="match status" value="1"/>
</dbReference>
<dbReference type="NCBIfam" id="NF005592">
    <property type="entry name" value="PRK07322.1"/>
    <property type="match status" value="1"/>
</dbReference>
<dbReference type="InterPro" id="IPR029057">
    <property type="entry name" value="PRTase-like"/>
</dbReference>
<proteinExistence type="predicted"/>
<comment type="caution">
    <text evidence="2">The sequence shown here is derived from an EMBL/GenBank/DDBJ whole genome shotgun (WGS) entry which is preliminary data.</text>
</comment>
<accession>A0A537JFI9</accession>